<reference evidence="1" key="2">
    <citation type="submission" date="2015-03" db="UniProtKB">
        <authorList>
            <consortium name="EnsemblPlants"/>
        </authorList>
    </citation>
    <scope>IDENTIFICATION</scope>
</reference>
<sequence>MTIKRRFGLNRRMHPVLISLFTFHLLERICFFGTVLKLFGAGCLDRTFF</sequence>
<evidence type="ECO:0000313" key="2">
    <source>
        <dbReference type="Proteomes" id="UP000032141"/>
    </source>
</evidence>
<accession>A0A0D3C4E3</accession>
<dbReference type="HOGENOM" id="CLU_3144815_0_0_1"/>
<dbReference type="Gramene" id="Bo4g184600.1">
    <property type="protein sequence ID" value="Bo4g184600.1"/>
    <property type="gene ID" value="Bo4g184600"/>
</dbReference>
<dbReference type="Proteomes" id="UP000032141">
    <property type="component" value="Chromosome C4"/>
</dbReference>
<evidence type="ECO:0000313" key="1">
    <source>
        <dbReference type="EnsemblPlants" id="Bo4g184600.1"/>
    </source>
</evidence>
<proteinExistence type="predicted"/>
<organism evidence="1 2">
    <name type="scientific">Brassica oleracea var. oleracea</name>
    <dbReference type="NCBI Taxonomy" id="109376"/>
    <lineage>
        <taxon>Eukaryota</taxon>
        <taxon>Viridiplantae</taxon>
        <taxon>Streptophyta</taxon>
        <taxon>Embryophyta</taxon>
        <taxon>Tracheophyta</taxon>
        <taxon>Spermatophyta</taxon>
        <taxon>Magnoliopsida</taxon>
        <taxon>eudicotyledons</taxon>
        <taxon>Gunneridae</taxon>
        <taxon>Pentapetalae</taxon>
        <taxon>rosids</taxon>
        <taxon>malvids</taxon>
        <taxon>Brassicales</taxon>
        <taxon>Brassicaceae</taxon>
        <taxon>Brassiceae</taxon>
        <taxon>Brassica</taxon>
    </lineage>
</organism>
<keyword evidence="2" id="KW-1185">Reference proteome</keyword>
<reference evidence="1 2" key="1">
    <citation type="journal article" date="2014" name="Genome Biol.">
        <title>Transcriptome and methylome profiling reveals relics of genome dominance in the mesopolyploid Brassica oleracea.</title>
        <authorList>
            <person name="Parkin I.A."/>
            <person name="Koh C."/>
            <person name="Tang H."/>
            <person name="Robinson S.J."/>
            <person name="Kagale S."/>
            <person name="Clarke W.E."/>
            <person name="Town C.D."/>
            <person name="Nixon J."/>
            <person name="Krishnakumar V."/>
            <person name="Bidwell S.L."/>
            <person name="Denoeud F."/>
            <person name="Belcram H."/>
            <person name="Links M.G."/>
            <person name="Just J."/>
            <person name="Clarke C."/>
            <person name="Bender T."/>
            <person name="Huebert T."/>
            <person name="Mason A.S."/>
            <person name="Pires J.C."/>
            <person name="Barker G."/>
            <person name="Moore J."/>
            <person name="Walley P.G."/>
            <person name="Manoli S."/>
            <person name="Batley J."/>
            <person name="Edwards D."/>
            <person name="Nelson M.N."/>
            <person name="Wang X."/>
            <person name="Paterson A.H."/>
            <person name="King G."/>
            <person name="Bancroft I."/>
            <person name="Chalhoub B."/>
            <person name="Sharpe A.G."/>
        </authorList>
    </citation>
    <scope>NUCLEOTIDE SEQUENCE</scope>
    <source>
        <strain evidence="1 2">cv. TO1000</strain>
    </source>
</reference>
<name>A0A0D3C4E3_BRAOL</name>
<dbReference type="AlphaFoldDB" id="A0A0D3C4E3"/>
<dbReference type="EnsemblPlants" id="Bo4g184600.1">
    <property type="protein sequence ID" value="Bo4g184600.1"/>
    <property type="gene ID" value="Bo4g184600"/>
</dbReference>
<protein>
    <submittedName>
        <fullName evidence="1">Uncharacterized protein</fullName>
    </submittedName>
</protein>